<keyword evidence="1" id="KW-0732">Signal</keyword>
<gene>
    <name evidence="3" type="ORF">EVOR1521_LOCUS25891</name>
</gene>
<protein>
    <recommendedName>
        <fullName evidence="2">Exodeoxyribonuclease X-like C-terminal domain-containing protein</fullName>
    </recommendedName>
</protein>
<name>A0AA36JCJ1_9DINO</name>
<dbReference type="EMBL" id="CAUJNA010003483">
    <property type="protein sequence ID" value="CAJ1403154.1"/>
    <property type="molecule type" value="Genomic_DNA"/>
</dbReference>
<feature type="signal peptide" evidence="1">
    <location>
        <begin position="1"/>
        <end position="27"/>
    </location>
</feature>
<dbReference type="Pfam" id="PF20600">
    <property type="entry name" value="ExoX-like_C"/>
    <property type="match status" value="2"/>
</dbReference>
<keyword evidence="4" id="KW-1185">Reference proteome</keyword>
<dbReference type="Proteomes" id="UP001178507">
    <property type="component" value="Unassembled WGS sequence"/>
</dbReference>
<evidence type="ECO:0000313" key="4">
    <source>
        <dbReference type="Proteomes" id="UP001178507"/>
    </source>
</evidence>
<evidence type="ECO:0000256" key="1">
    <source>
        <dbReference type="SAM" id="SignalP"/>
    </source>
</evidence>
<dbReference type="InterPro" id="IPR046768">
    <property type="entry name" value="ExoX-like_C"/>
</dbReference>
<proteinExistence type="predicted"/>
<feature type="domain" description="Exodeoxyribonuclease X-like C-terminal" evidence="2">
    <location>
        <begin position="31"/>
        <end position="56"/>
    </location>
</feature>
<evidence type="ECO:0000313" key="3">
    <source>
        <dbReference type="EMBL" id="CAJ1403154.1"/>
    </source>
</evidence>
<accession>A0AA36JCJ1</accession>
<comment type="caution">
    <text evidence="3">The sequence shown here is derived from an EMBL/GenBank/DDBJ whole genome shotgun (WGS) entry which is preliminary data.</text>
</comment>
<organism evidence="3 4">
    <name type="scientific">Effrenium voratum</name>
    <dbReference type="NCBI Taxonomy" id="2562239"/>
    <lineage>
        <taxon>Eukaryota</taxon>
        <taxon>Sar</taxon>
        <taxon>Alveolata</taxon>
        <taxon>Dinophyceae</taxon>
        <taxon>Suessiales</taxon>
        <taxon>Symbiodiniaceae</taxon>
        <taxon>Effrenium</taxon>
    </lineage>
</organism>
<evidence type="ECO:0000259" key="2">
    <source>
        <dbReference type="Pfam" id="PF20600"/>
    </source>
</evidence>
<sequence>MAMGKRAGAVRVAALCAMAWVLQDAFSMTVSFGKHRGKTMQELVEEDPGYCSWMLQTYREDKENCNPAFKAAAEYLLDQDDIDVEELEQVINFGKYKGQGFKQVMDEDPDYGQWVVGAAEESGNPNFRAFAEFAGEYLEKAEAQASA</sequence>
<feature type="domain" description="Exodeoxyribonuclease X-like C-terminal" evidence="2">
    <location>
        <begin position="91"/>
        <end position="116"/>
    </location>
</feature>
<feature type="chain" id="PRO_5041210936" description="Exodeoxyribonuclease X-like C-terminal domain-containing protein" evidence="1">
    <location>
        <begin position="28"/>
        <end position="147"/>
    </location>
</feature>
<dbReference type="AlphaFoldDB" id="A0AA36JCJ1"/>
<reference evidence="3" key="1">
    <citation type="submission" date="2023-08" db="EMBL/GenBank/DDBJ databases">
        <authorList>
            <person name="Chen Y."/>
            <person name="Shah S."/>
            <person name="Dougan E. K."/>
            <person name="Thang M."/>
            <person name="Chan C."/>
        </authorList>
    </citation>
    <scope>NUCLEOTIDE SEQUENCE</scope>
</reference>